<dbReference type="PROSITE" id="PS51257">
    <property type="entry name" value="PROKAR_LIPOPROTEIN"/>
    <property type="match status" value="1"/>
</dbReference>
<sequence>MAGKRFSKGSAVFLGGIVAASPLIAACGSGSSYENWAATDGAAGLINLDDVQAAFKDSKSATDFEDRVNKIYEGDGLVLIRASQNGENLTLEGWEDLDGDSEIDDASDDQLFSIVQDTNKEYNMRGYHGNGYYRSHYGAGDFLFTYMVISSLSPRGYYYSTPISRGSSIRNQRSRYRQSSAYNRQAQRNSNFNRKQSSFSGSRYQQSRSNVSSNRQTYQQTQKSSGSFKNSNAVSRPRAGSSFRSSSRSGARGAGGGMRVRTSHRN</sequence>
<feature type="compositionally biased region" description="Polar residues" evidence="1">
    <location>
        <begin position="217"/>
        <end position="234"/>
    </location>
</feature>
<feature type="compositionally biased region" description="Low complexity" evidence="1">
    <location>
        <begin position="202"/>
        <end position="216"/>
    </location>
</feature>
<protein>
    <recommendedName>
        <fullName evidence="3">Lipoprotein</fullName>
    </recommendedName>
</protein>
<evidence type="ECO:0000256" key="1">
    <source>
        <dbReference type="SAM" id="MobiDB-lite"/>
    </source>
</evidence>
<proteinExistence type="predicted"/>
<evidence type="ECO:0000313" key="2">
    <source>
        <dbReference type="EMBL" id="SVA90176.1"/>
    </source>
</evidence>
<feature type="region of interest" description="Disordered" evidence="1">
    <location>
        <begin position="162"/>
        <end position="266"/>
    </location>
</feature>
<accession>A0A381ZLL5</accession>
<feature type="compositionally biased region" description="Low complexity" evidence="1">
    <location>
        <begin position="235"/>
        <end position="251"/>
    </location>
</feature>
<dbReference type="EMBL" id="UINC01021814">
    <property type="protein sequence ID" value="SVA90176.1"/>
    <property type="molecule type" value="Genomic_DNA"/>
</dbReference>
<reference evidence="2" key="1">
    <citation type="submission" date="2018-05" db="EMBL/GenBank/DDBJ databases">
        <authorList>
            <person name="Lanie J.A."/>
            <person name="Ng W.-L."/>
            <person name="Kazmierczak K.M."/>
            <person name="Andrzejewski T.M."/>
            <person name="Davidsen T.M."/>
            <person name="Wayne K.J."/>
            <person name="Tettelin H."/>
            <person name="Glass J.I."/>
            <person name="Rusch D."/>
            <person name="Podicherti R."/>
            <person name="Tsui H.-C.T."/>
            <person name="Winkler M.E."/>
        </authorList>
    </citation>
    <scope>NUCLEOTIDE SEQUENCE</scope>
</reference>
<feature type="compositionally biased region" description="Polar residues" evidence="1">
    <location>
        <begin position="162"/>
        <end position="201"/>
    </location>
</feature>
<name>A0A381ZLL5_9ZZZZ</name>
<organism evidence="2">
    <name type="scientific">marine metagenome</name>
    <dbReference type="NCBI Taxonomy" id="408172"/>
    <lineage>
        <taxon>unclassified sequences</taxon>
        <taxon>metagenomes</taxon>
        <taxon>ecological metagenomes</taxon>
    </lineage>
</organism>
<dbReference type="AlphaFoldDB" id="A0A381ZLL5"/>
<evidence type="ECO:0008006" key="3">
    <source>
        <dbReference type="Google" id="ProtNLM"/>
    </source>
</evidence>
<gene>
    <name evidence="2" type="ORF">METZ01_LOCUS143030</name>
</gene>